<organism evidence="1 2">
    <name type="scientific">Dreissena polymorpha</name>
    <name type="common">Zebra mussel</name>
    <name type="synonym">Mytilus polymorpha</name>
    <dbReference type="NCBI Taxonomy" id="45954"/>
    <lineage>
        <taxon>Eukaryota</taxon>
        <taxon>Metazoa</taxon>
        <taxon>Spiralia</taxon>
        <taxon>Lophotrochozoa</taxon>
        <taxon>Mollusca</taxon>
        <taxon>Bivalvia</taxon>
        <taxon>Autobranchia</taxon>
        <taxon>Heteroconchia</taxon>
        <taxon>Euheterodonta</taxon>
        <taxon>Imparidentia</taxon>
        <taxon>Neoheterodontei</taxon>
        <taxon>Myida</taxon>
        <taxon>Dreissenoidea</taxon>
        <taxon>Dreissenidae</taxon>
        <taxon>Dreissena</taxon>
    </lineage>
</organism>
<evidence type="ECO:0000313" key="2">
    <source>
        <dbReference type="Proteomes" id="UP000828390"/>
    </source>
</evidence>
<dbReference type="EMBL" id="JAIWYP010000001">
    <property type="protein sequence ID" value="KAH3894275.1"/>
    <property type="molecule type" value="Genomic_DNA"/>
</dbReference>
<comment type="caution">
    <text evidence="1">The sequence shown here is derived from an EMBL/GenBank/DDBJ whole genome shotgun (WGS) entry which is preliminary data.</text>
</comment>
<gene>
    <name evidence="1" type="ORF">DPMN_018432</name>
</gene>
<protein>
    <submittedName>
        <fullName evidence="1">Uncharacterized protein</fullName>
    </submittedName>
</protein>
<dbReference type="AlphaFoldDB" id="A0A9D4NF41"/>
<accession>A0A9D4NF41</accession>
<evidence type="ECO:0000313" key="1">
    <source>
        <dbReference type="EMBL" id="KAH3894275.1"/>
    </source>
</evidence>
<dbReference type="Proteomes" id="UP000828390">
    <property type="component" value="Unassembled WGS sequence"/>
</dbReference>
<keyword evidence="2" id="KW-1185">Reference proteome</keyword>
<sequence length="67" mass="7451">MIELHLKIELCSTALRLTVNPACSSASNVYAFTYQSVEIDGKPDFALMTYEVDGDVILAHLEVSLFR</sequence>
<reference evidence="1" key="2">
    <citation type="submission" date="2020-11" db="EMBL/GenBank/DDBJ databases">
        <authorList>
            <person name="McCartney M.A."/>
            <person name="Auch B."/>
            <person name="Kono T."/>
            <person name="Mallez S."/>
            <person name="Becker A."/>
            <person name="Gohl D.M."/>
            <person name="Silverstein K.A.T."/>
            <person name="Koren S."/>
            <person name="Bechman K.B."/>
            <person name="Herman A."/>
            <person name="Abrahante J.E."/>
            <person name="Garbe J."/>
        </authorList>
    </citation>
    <scope>NUCLEOTIDE SEQUENCE</scope>
    <source>
        <strain evidence="1">Duluth1</strain>
        <tissue evidence="1">Whole animal</tissue>
    </source>
</reference>
<name>A0A9D4NF41_DREPO</name>
<reference evidence="1" key="1">
    <citation type="journal article" date="2019" name="bioRxiv">
        <title>The Genome of the Zebra Mussel, Dreissena polymorpha: A Resource for Invasive Species Research.</title>
        <authorList>
            <person name="McCartney M.A."/>
            <person name="Auch B."/>
            <person name="Kono T."/>
            <person name="Mallez S."/>
            <person name="Zhang Y."/>
            <person name="Obille A."/>
            <person name="Becker A."/>
            <person name="Abrahante J.E."/>
            <person name="Garbe J."/>
            <person name="Badalamenti J.P."/>
            <person name="Herman A."/>
            <person name="Mangelson H."/>
            <person name="Liachko I."/>
            <person name="Sullivan S."/>
            <person name="Sone E.D."/>
            <person name="Koren S."/>
            <person name="Silverstein K.A.T."/>
            <person name="Beckman K.B."/>
            <person name="Gohl D.M."/>
        </authorList>
    </citation>
    <scope>NUCLEOTIDE SEQUENCE</scope>
    <source>
        <strain evidence="1">Duluth1</strain>
        <tissue evidence="1">Whole animal</tissue>
    </source>
</reference>
<proteinExistence type="predicted"/>